<dbReference type="Proteomes" id="UP000595437">
    <property type="component" value="Chromosome 14"/>
</dbReference>
<reference evidence="2" key="1">
    <citation type="submission" date="2021-01" db="EMBL/GenBank/DDBJ databases">
        <title>Caligus Genome Assembly.</title>
        <authorList>
            <person name="Gallardo-Escarate C."/>
        </authorList>
    </citation>
    <scope>NUCLEOTIDE SEQUENCE [LARGE SCALE GENOMIC DNA]</scope>
</reference>
<sequence>MTRLQMTSLLMSETARLLECGPNPNPLQKVLIGGVVSAGECGLIALAERKNGGYETDGDIRFSKNPPTPIIPFGKDITREILSIPNRSRSITLLAATKILWWNTNHTRVISAQAPPTSWEKSSVWRR</sequence>
<organism evidence="1 2">
    <name type="scientific">Caligus rogercresseyi</name>
    <name type="common">Sea louse</name>
    <dbReference type="NCBI Taxonomy" id="217165"/>
    <lineage>
        <taxon>Eukaryota</taxon>
        <taxon>Metazoa</taxon>
        <taxon>Ecdysozoa</taxon>
        <taxon>Arthropoda</taxon>
        <taxon>Crustacea</taxon>
        <taxon>Multicrustacea</taxon>
        <taxon>Hexanauplia</taxon>
        <taxon>Copepoda</taxon>
        <taxon>Siphonostomatoida</taxon>
        <taxon>Caligidae</taxon>
        <taxon>Caligus</taxon>
    </lineage>
</organism>
<dbReference type="EMBL" id="CP045903">
    <property type="protein sequence ID" value="QQP38987.1"/>
    <property type="molecule type" value="Genomic_DNA"/>
</dbReference>
<accession>A0A7T8GWA7</accession>
<name>A0A7T8GWA7_CALRO</name>
<protein>
    <submittedName>
        <fullName evidence="1">Uncharacterized protein</fullName>
    </submittedName>
</protein>
<proteinExistence type="predicted"/>
<evidence type="ECO:0000313" key="2">
    <source>
        <dbReference type="Proteomes" id="UP000595437"/>
    </source>
</evidence>
<dbReference type="AlphaFoldDB" id="A0A7T8GWA7"/>
<evidence type="ECO:0000313" key="1">
    <source>
        <dbReference type="EMBL" id="QQP38987.1"/>
    </source>
</evidence>
<gene>
    <name evidence="1" type="ORF">FKW44_019729</name>
</gene>
<keyword evidence="2" id="KW-1185">Reference proteome</keyword>